<feature type="transmembrane region" description="Helical" evidence="5">
    <location>
        <begin position="155"/>
        <end position="173"/>
    </location>
</feature>
<evidence type="ECO:0000259" key="6">
    <source>
        <dbReference type="PROSITE" id="PS50850"/>
    </source>
</evidence>
<evidence type="ECO:0000256" key="3">
    <source>
        <dbReference type="ARBA" id="ARBA00022989"/>
    </source>
</evidence>
<dbReference type="STRING" id="75906.THERU_06025"/>
<evidence type="ECO:0000256" key="4">
    <source>
        <dbReference type="ARBA" id="ARBA00023136"/>
    </source>
</evidence>
<dbReference type="Proteomes" id="UP000018914">
    <property type="component" value="Chromosome"/>
</dbReference>
<dbReference type="PROSITE" id="PS50850">
    <property type="entry name" value="MFS"/>
    <property type="match status" value="1"/>
</dbReference>
<evidence type="ECO:0000313" key="7">
    <source>
        <dbReference type="EMBL" id="AHE96290.1"/>
    </source>
</evidence>
<dbReference type="Gene3D" id="1.20.1250.20">
    <property type="entry name" value="MFS general substrate transporter like domains"/>
    <property type="match status" value="2"/>
</dbReference>
<dbReference type="PANTHER" id="PTHR23519:SF1">
    <property type="entry name" value="AUTOPHAGY-RELATED PROTEIN 22"/>
    <property type="match status" value="1"/>
</dbReference>
<feature type="transmembrane region" description="Helical" evidence="5">
    <location>
        <begin position="348"/>
        <end position="366"/>
    </location>
</feature>
<dbReference type="OrthoDB" id="11140at2"/>
<feature type="transmembrane region" description="Helical" evidence="5">
    <location>
        <begin position="259"/>
        <end position="276"/>
    </location>
</feature>
<dbReference type="EMBL" id="CP007028">
    <property type="protein sequence ID" value="AHE96290.1"/>
    <property type="molecule type" value="Genomic_DNA"/>
</dbReference>
<dbReference type="eggNOG" id="COG2270">
    <property type="taxonomic scope" value="Bacteria"/>
</dbReference>
<feature type="transmembrane region" description="Helical" evidence="5">
    <location>
        <begin position="282"/>
        <end position="304"/>
    </location>
</feature>
<keyword evidence="2 5" id="KW-0812">Transmembrane</keyword>
<keyword evidence="4 5" id="KW-0472">Membrane</keyword>
<feature type="transmembrane region" description="Helical" evidence="5">
    <location>
        <begin position="7"/>
        <end position="26"/>
    </location>
</feature>
<dbReference type="KEGG" id="trd:THERU_06025"/>
<dbReference type="PANTHER" id="PTHR23519">
    <property type="entry name" value="AUTOPHAGY-RELATED PROTEIN 22"/>
    <property type="match status" value="1"/>
</dbReference>
<evidence type="ECO:0000256" key="5">
    <source>
        <dbReference type="SAM" id="Phobius"/>
    </source>
</evidence>
<feature type="transmembrane region" description="Helical" evidence="5">
    <location>
        <begin position="70"/>
        <end position="90"/>
    </location>
</feature>
<gene>
    <name evidence="7" type="ORF">THERU_06025</name>
</gene>
<evidence type="ECO:0000256" key="2">
    <source>
        <dbReference type="ARBA" id="ARBA00022692"/>
    </source>
</evidence>
<dbReference type="GO" id="GO:0012505">
    <property type="term" value="C:endomembrane system"/>
    <property type="evidence" value="ECO:0007669"/>
    <property type="project" value="UniProtKB-SubCell"/>
</dbReference>
<dbReference type="HOGENOM" id="CLU_743804_0_0_0"/>
<dbReference type="AlphaFoldDB" id="W0DHF0"/>
<dbReference type="GO" id="GO:0022857">
    <property type="term" value="F:transmembrane transporter activity"/>
    <property type="evidence" value="ECO:0007669"/>
    <property type="project" value="InterPro"/>
</dbReference>
<dbReference type="SUPFAM" id="SSF103473">
    <property type="entry name" value="MFS general substrate transporter"/>
    <property type="match status" value="1"/>
</dbReference>
<dbReference type="InterPro" id="IPR036259">
    <property type="entry name" value="MFS_trans_sf"/>
</dbReference>
<accession>W0DHF0</accession>
<feature type="transmembrane region" description="Helical" evidence="5">
    <location>
        <begin position="193"/>
        <end position="217"/>
    </location>
</feature>
<keyword evidence="8" id="KW-1185">Reference proteome</keyword>
<dbReference type="InterPro" id="IPR011701">
    <property type="entry name" value="MFS"/>
</dbReference>
<proteinExistence type="predicted"/>
<feature type="transmembrane region" description="Helical" evidence="5">
    <location>
        <begin position="129"/>
        <end position="149"/>
    </location>
</feature>
<feature type="transmembrane region" description="Helical" evidence="5">
    <location>
        <begin position="96"/>
        <end position="117"/>
    </location>
</feature>
<dbReference type="Pfam" id="PF07690">
    <property type="entry name" value="MFS_1"/>
    <property type="match status" value="1"/>
</dbReference>
<dbReference type="InterPro" id="IPR050495">
    <property type="entry name" value="ATG22/LtaA_families"/>
</dbReference>
<protein>
    <recommendedName>
        <fullName evidence="6">Major facilitator superfamily (MFS) profile domain-containing protein</fullName>
    </recommendedName>
</protein>
<feature type="transmembrane region" description="Helical" evidence="5">
    <location>
        <begin position="38"/>
        <end position="58"/>
    </location>
</feature>
<dbReference type="PATRIC" id="fig|75906.3.peg.1171"/>
<sequence>MRRVLSFALYDTGETILGAIVFSTFYPLYITKHIDPKLYSTLYGFAFFLSFLMAVPLAKLADSRAYRKRFFVLFTLLTSVLGILLSFNLHMPALNLFLYLLMAVFHQQAMVFYNSLLGGFESKGTTSGVGVAFGYLGSALSLLLLAEFFKVPEVFYQTALIFLFLSLPAIFSLPNPPQKTTISLRKELEDRRFLLLVLAILSLTEVANTLIAMMGIYLKHAYGLEDREIYKVIGLSALGGVFGGLLFGKLTDKLKARRLFPLGFVLWSLFLIVLYLTPRELLLFVGFLGGLSLSHLWTTSRVLLLELFPLETVSLRMSFLSLSERIASTTGLWVWSLFMLLTGNDYKFSALLMVVFPVVGIFFYLFSRR</sequence>
<comment type="subcellular location">
    <subcellularLocation>
        <location evidence="1">Endomembrane system</location>
        <topology evidence="1">Multi-pass membrane protein</topology>
    </subcellularLocation>
</comment>
<keyword evidence="3 5" id="KW-1133">Transmembrane helix</keyword>
<feature type="transmembrane region" description="Helical" evidence="5">
    <location>
        <begin position="325"/>
        <end position="342"/>
    </location>
</feature>
<evidence type="ECO:0000256" key="1">
    <source>
        <dbReference type="ARBA" id="ARBA00004127"/>
    </source>
</evidence>
<reference evidence="7 8" key="1">
    <citation type="submission" date="2013-12" db="EMBL/GenBank/DDBJ databases">
        <authorList>
            <consortium name="DOE Joint Genome Institute"/>
            <person name="Eisen J."/>
            <person name="Huntemann M."/>
            <person name="Han J."/>
            <person name="Chen A."/>
            <person name="Kyrpides N."/>
            <person name="Mavromatis K."/>
            <person name="Markowitz V."/>
            <person name="Palaniappan K."/>
            <person name="Ivanova N."/>
            <person name="Schaumberg A."/>
            <person name="Pati A."/>
            <person name="Liolios K."/>
            <person name="Nordberg H.P."/>
            <person name="Cantor M.N."/>
            <person name="Hua S.X."/>
            <person name="Woyke T."/>
        </authorList>
    </citation>
    <scope>NUCLEOTIDE SEQUENCE [LARGE SCALE GENOMIC DNA]</scope>
    <source>
        <strain evidence="7 8">DSM 23557</strain>
    </source>
</reference>
<feature type="domain" description="Major facilitator superfamily (MFS) profile" evidence="6">
    <location>
        <begin position="193"/>
        <end position="369"/>
    </location>
</feature>
<feature type="transmembrane region" description="Helical" evidence="5">
    <location>
        <begin position="229"/>
        <end position="247"/>
    </location>
</feature>
<organism evidence="8">
    <name type="scientific">Thermocrinis ruber</name>
    <dbReference type="NCBI Taxonomy" id="75906"/>
    <lineage>
        <taxon>Bacteria</taxon>
        <taxon>Pseudomonadati</taxon>
        <taxon>Aquificota</taxon>
        <taxon>Aquificia</taxon>
        <taxon>Aquificales</taxon>
        <taxon>Aquificaceae</taxon>
        <taxon>Thermocrinis</taxon>
    </lineage>
</organism>
<name>W0DHF0_9AQUI</name>
<evidence type="ECO:0000313" key="8">
    <source>
        <dbReference type="Proteomes" id="UP000018914"/>
    </source>
</evidence>
<dbReference type="InterPro" id="IPR020846">
    <property type="entry name" value="MFS_dom"/>
</dbReference>